<reference evidence="10" key="1">
    <citation type="submission" date="2014-12" db="EMBL/GenBank/DDBJ databases">
        <authorList>
            <person name="Jaenicke S."/>
        </authorList>
    </citation>
    <scope>NUCLEOTIDE SEQUENCE [LARGE SCALE GENOMIC DNA]</scope>
    <source>
        <strain evidence="10">CBS1600</strain>
    </source>
</reference>
<evidence type="ECO:0000313" key="12">
    <source>
        <dbReference type="Proteomes" id="UP000038830"/>
    </source>
</evidence>
<dbReference type="SUPFAM" id="SSF160059">
    <property type="entry name" value="PriA/YqbF domain"/>
    <property type="match status" value="1"/>
</dbReference>
<keyword evidence="5 6" id="KW-0539">Nucleus</keyword>
<dbReference type="Gene3D" id="3.40.5.50">
    <property type="match status" value="1"/>
</dbReference>
<evidence type="ECO:0000256" key="1">
    <source>
        <dbReference type="ARBA" id="ARBA00004123"/>
    </source>
</evidence>
<dbReference type="GO" id="GO:0006260">
    <property type="term" value="P:DNA replication"/>
    <property type="evidence" value="ECO:0007669"/>
    <property type="project" value="UniProtKB-KW"/>
</dbReference>
<dbReference type="EMBL" id="KV453942">
    <property type="protein sequence ID" value="ODV71332.1"/>
    <property type="molecule type" value="Genomic_DNA"/>
</dbReference>
<dbReference type="FunFam" id="1.20.58.1020:FF:000001">
    <property type="entry name" value="DNA replication complex GINS protein PSF2"/>
    <property type="match status" value="1"/>
</dbReference>
<dbReference type="Pfam" id="PF05916">
    <property type="entry name" value="Sld5"/>
    <property type="match status" value="1"/>
</dbReference>
<dbReference type="InterPro" id="IPR021151">
    <property type="entry name" value="GINS_A"/>
</dbReference>
<feature type="domain" description="GINS subunit" evidence="8">
    <location>
        <begin position="43"/>
        <end position="145"/>
    </location>
</feature>
<proteinExistence type="inferred from homology"/>
<dbReference type="OrthoDB" id="1938138at2759"/>
<name>A0A0H5C9T7_CYBJN</name>
<accession>A0A1E4RVM5</accession>
<protein>
    <recommendedName>
        <fullName evidence="3 6">DNA replication complex GINS protein PSF2</fullName>
    </recommendedName>
</protein>
<keyword evidence="4 6" id="KW-0235">DNA replication</keyword>
<keyword evidence="13" id="KW-1185">Reference proteome</keyword>
<reference evidence="12" key="2">
    <citation type="journal article" date="2015" name="J. Biotechnol.">
        <title>The structure of the Cyberlindnera jadinii genome and its relation to Candida utilis analyzed by the occurrence of single nucleotide polymorphisms.</title>
        <authorList>
            <person name="Rupp O."/>
            <person name="Brinkrolf K."/>
            <person name="Buerth C."/>
            <person name="Kunigo M."/>
            <person name="Schneider J."/>
            <person name="Jaenicke S."/>
            <person name="Goesmann A."/>
            <person name="Puehler A."/>
            <person name="Jaeger K.-E."/>
            <person name="Ernst J.F."/>
        </authorList>
    </citation>
    <scope>NUCLEOTIDE SEQUENCE [LARGE SCALE GENOMIC DNA]</scope>
    <source>
        <strain evidence="12">ATCC 18201 / CBS 1600 / BCRC 20928 / JCM 3617 / NBRC 0987 / NRRL Y-1542</strain>
    </source>
</reference>
<dbReference type="Gene3D" id="1.20.58.1020">
    <property type="match status" value="1"/>
</dbReference>
<dbReference type="InterPro" id="IPR007257">
    <property type="entry name" value="GINS_Psf2"/>
</dbReference>
<comment type="subunit">
    <text evidence="6">Component of the GINS complex.</text>
</comment>
<evidence type="ECO:0000256" key="3">
    <source>
        <dbReference type="ARBA" id="ARBA00015139"/>
    </source>
</evidence>
<gene>
    <name evidence="10" type="primary">PSF2</name>
    <name evidence="10" type="ORF">BN1211_5763</name>
    <name evidence="11" type="ORF">CYBJADRAFT_169547</name>
</gene>
<dbReference type="CDD" id="cd11712">
    <property type="entry name" value="GINS_A_psf2"/>
    <property type="match status" value="1"/>
</dbReference>
<evidence type="ECO:0000256" key="2">
    <source>
        <dbReference type="ARBA" id="ARBA00010565"/>
    </source>
</evidence>
<feature type="compositionally biased region" description="Acidic residues" evidence="7">
    <location>
        <begin position="155"/>
        <end position="172"/>
    </location>
</feature>
<evidence type="ECO:0000259" key="9">
    <source>
        <dbReference type="Pfam" id="PF25005"/>
    </source>
</evidence>
<dbReference type="Proteomes" id="UP000038830">
    <property type="component" value="Unassembled WGS sequence"/>
</dbReference>
<dbReference type="GO" id="GO:0000727">
    <property type="term" value="P:double-strand break repair via break-induced replication"/>
    <property type="evidence" value="ECO:0007669"/>
    <property type="project" value="TreeGrafter"/>
</dbReference>
<evidence type="ECO:0000256" key="6">
    <source>
        <dbReference type="PIRNR" id="PIRNR028998"/>
    </source>
</evidence>
<evidence type="ECO:0000313" key="13">
    <source>
        <dbReference type="Proteomes" id="UP000094389"/>
    </source>
</evidence>
<evidence type="ECO:0000313" key="11">
    <source>
        <dbReference type="EMBL" id="ODV71332.1"/>
    </source>
</evidence>
<dbReference type="CDD" id="cd21694">
    <property type="entry name" value="GINS_B_Psf2"/>
    <property type="match status" value="1"/>
</dbReference>
<dbReference type="AlphaFoldDB" id="A0A0H5C9T7"/>
<feature type="region of interest" description="Disordered" evidence="7">
    <location>
        <begin position="148"/>
        <end position="172"/>
    </location>
</feature>
<sequence>MNGIELITDNIPSIRAMQRLSVPLWFALILKRQNKCSLVPPDWLNLKSLQDFYQYEVNELTSFAKLPNNWLEQSKLIFEYASDDINDEVYKLKSLVQDLKEIRMIKVQKGLQLINESHLQLDNLSLLEINEIRPFVVEIMGKLTSLDKSTSTGMEQDEMQYGDNDGDIEDDL</sequence>
<dbReference type="PANTHER" id="PTHR12772">
    <property type="entry name" value="DNA REPLICATION COMPLEX GINS PROTEIN PSF2"/>
    <property type="match status" value="1"/>
</dbReference>
<comment type="similarity">
    <text evidence="2 6">Belongs to the GINS2/PSF2 family.</text>
</comment>
<dbReference type="Pfam" id="PF25005">
    <property type="entry name" value="PSF2_N"/>
    <property type="match status" value="1"/>
</dbReference>
<reference evidence="11 13" key="3">
    <citation type="journal article" date="2016" name="Proc. Natl. Acad. Sci. U.S.A.">
        <title>Comparative genomics of biotechnologically important yeasts.</title>
        <authorList>
            <person name="Riley R."/>
            <person name="Haridas S."/>
            <person name="Wolfe K.H."/>
            <person name="Lopes M.R."/>
            <person name="Hittinger C.T."/>
            <person name="Goeker M."/>
            <person name="Salamov A.A."/>
            <person name="Wisecaver J.H."/>
            <person name="Long T.M."/>
            <person name="Calvey C.H."/>
            <person name="Aerts A.L."/>
            <person name="Barry K.W."/>
            <person name="Choi C."/>
            <person name="Clum A."/>
            <person name="Coughlan A.Y."/>
            <person name="Deshpande S."/>
            <person name="Douglass A.P."/>
            <person name="Hanson S.J."/>
            <person name="Klenk H.-P."/>
            <person name="LaButti K.M."/>
            <person name="Lapidus A."/>
            <person name="Lindquist E.A."/>
            <person name="Lipzen A.M."/>
            <person name="Meier-Kolthoff J.P."/>
            <person name="Ohm R.A."/>
            <person name="Otillar R.P."/>
            <person name="Pangilinan J.L."/>
            <person name="Peng Y."/>
            <person name="Rokas A."/>
            <person name="Rosa C.A."/>
            <person name="Scheuner C."/>
            <person name="Sibirny A.A."/>
            <person name="Slot J.C."/>
            <person name="Stielow J.B."/>
            <person name="Sun H."/>
            <person name="Kurtzman C.P."/>
            <person name="Blackwell M."/>
            <person name="Grigoriev I.V."/>
            <person name="Jeffries T.W."/>
        </authorList>
    </citation>
    <scope>NUCLEOTIDE SEQUENCE [LARGE SCALE GENOMIC DNA]</scope>
    <source>
        <strain evidence="13">ATCC 18201 / CBS 1600 / BCRC 20928 / JCM 3617 / NBRC 0987 / NRRL Y-1542</strain>
        <strain evidence="11">NRRL Y-1542</strain>
    </source>
</reference>
<evidence type="ECO:0000256" key="5">
    <source>
        <dbReference type="ARBA" id="ARBA00023242"/>
    </source>
</evidence>
<dbReference type="OMA" id="NWIATSK"/>
<feature type="domain" description="DNA replication complex GINS protein PSF2 N-terminal" evidence="9">
    <location>
        <begin position="1"/>
        <end position="39"/>
    </location>
</feature>
<dbReference type="InterPro" id="IPR036224">
    <property type="entry name" value="GINS_bundle-like_dom_sf"/>
</dbReference>
<evidence type="ECO:0000313" key="10">
    <source>
        <dbReference type="EMBL" id="CEP24837.1"/>
    </source>
</evidence>
<dbReference type="PIRSF" id="PIRSF028998">
    <property type="entry name" value="GINS_Psf2_subgr"/>
    <property type="match status" value="1"/>
</dbReference>
<dbReference type="STRING" id="983966.A0A0H5C9T7"/>
<evidence type="ECO:0000259" key="8">
    <source>
        <dbReference type="Pfam" id="PF05916"/>
    </source>
</evidence>
<dbReference type="RefSeq" id="XP_020068371.1">
    <property type="nucleotide sequence ID" value="XM_020215833.1"/>
</dbReference>
<dbReference type="SUPFAM" id="SSF158573">
    <property type="entry name" value="GINS helical bundle-like"/>
    <property type="match status" value="1"/>
</dbReference>
<dbReference type="GO" id="GO:0000811">
    <property type="term" value="C:GINS complex"/>
    <property type="evidence" value="ECO:0007669"/>
    <property type="project" value="TreeGrafter"/>
</dbReference>
<comment type="subcellular location">
    <subcellularLocation>
        <location evidence="1 6">Nucleus</location>
    </subcellularLocation>
</comment>
<organism evidence="10 12">
    <name type="scientific">Cyberlindnera jadinii (strain ATCC 18201 / CBS 1600 / BCRC 20928 / JCM 3617 / NBRC 0987 / NRRL Y-1542)</name>
    <name type="common">Torula yeast</name>
    <name type="synonym">Candida utilis</name>
    <dbReference type="NCBI Taxonomy" id="983966"/>
    <lineage>
        <taxon>Eukaryota</taxon>
        <taxon>Fungi</taxon>
        <taxon>Dikarya</taxon>
        <taxon>Ascomycota</taxon>
        <taxon>Saccharomycotina</taxon>
        <taxon>Saccharomycetes</taxon>
        <taxon>Phaffomycetales</taxon>
        <taxon>Phaffomycetaceae</taxon>
        <taxon>Cyberlindnera</taxon>
    </lineage>
</organism>
<evidence type="ECO:0000256" key="4">
    <source>
        <dbReference type="ARBA" id="ARBA00022705"/>
    </source>
</evidence>
<dbReference type="PANTHER" id="PTHR12772:SF0">
    <property type="entry name" value="DNA REPLICATION COMPLEX GINS PROTEIN PSF2"/>
    <property type="match status" value="1"/>
</dbReference>
<dbReference type="Proteomes" id="UP000094389">
    <property type="component" value="Unassembled WGS sequence"/>
</dbReference>
<evidence type="ECO:0000256" key="7">
    <source>
        <dbReference type="SAM" id="MobiDB-lite"/>
    </source>
</evidence>
<dbReference type="InterPro" id="IPR056784">
    <property type="entry name" value="PSF2_N"/>
</dbReference>
<dbReference type="EMBL" id="CDQK01000007">
    <property type="protein sequence ID" value="CEP24837.1"/>
    <property type="molecule type" value="Genomic_DNA"/>
</dbReference>
<dbReference type="GeneID" id="30990229"/>
<accession>A0A0H5C9T7</accession>